<dbReference type="InterPro" id="IPR014880">
    <property type="entry name" value="SoxZ_dom"/>
</dbReference>
<dbReference type="NCBIfam" id="TIGR04557">
    <property type="entry name" value="fuse_rel_SoxYZ"/>
    <property type="match status" value="1"/>
</dbReference>
<dbReference type="Gene3D" id="2.60.40.10">
    <property type="entry name" value="Immunoglobulins"/>
    <property type="match status" value="1"/>
</dbReference>
<dbReference type="Proteomes" id="UP000675920">
    <property type="component" value="Unplaced"/>
</dbReference>
<dbReference type="SUPFAM" id="SSF81296">
    <property type="entry name" value="E set domains"/>
    <property type="match status" value="1"/>
</dbReference>
<dbReference type="InterPro" id="IPR013783">
    <property type="entry name" value="Ig-like_fold"/>
</dbReference>
<proteinExistence type="predicted"/>
<accession>A0A8B6X1B5</accession>
<feature type="domain" description="Ig-like SoxY" evidence="2">
    <location>
        <begin position="56"/>
        <end position="166"/>
    </location>
</feature>
<organism evidence="3 4">
    <name type="scientific">Derxia gummosa DSM 723</name>
    <dbReference type="NCBI Taxonomy" id="1121388"/>
    <lineage>
        <taxon>Bacteria</taxon>
        <taxon>Pseudomonadati</taxon>
        <taxon>Pseudomonadota</taxon>
        <taxon>Betaproteobacteria</taxon>
        <taxon>Burkholderiales</taxon>
        <taxon>Alcaligenaceae</taxon>
        <taxon>Derxia</taxon>
    </lineage>
</organism>
<dbReference type="Pfam" id="PF13501">
    <property type="entry name" value="SoxY"/>
    <property type="match status" value="1"/>
</dbReference>
<feature type="domain" description="Sulphur oxidation protein SoxZ" evidence="1">
    <location>
        <begin position="194"/>
        <end position="280"/>
    </location>
</feature>
<reference evidence="4" key="1">
    <citation type="journal article" date="2009" name="Arch. Microbiol.">
        <title>Quinoprotein ethanol dehydrogenase from Pseudomonas aeruginosa: the unusual disulfide ring formed by adjacent cysteine residues is essential for efficient electron transfer to cytochrome c550.</title>
        <authorList>
            <person name="Mennenga B."/>
            <person name="Kay C.W."/>
            <person name="Gorisch H."/>
        </authorList>
    </citation>
    <scope>NUCLEOTIDE SEQUENCE</scope>
</reference>
<dbReference type="Gene3D" id="2.60.40.2470">
    <property type="entry name" value="SoxY domain"/>
    <property type="match status" value="1"/>
</dbReference>
<evidence type="ECO:0000259" key="1">
    <source>
        <dbReference type="Pfam" id="PF08770"/>
    </source>
</evidence>
<evidence type="ECO:0000313" key="3">
    <source>
        <dbReference type="Proteomes" id="UP000675920"/>
    </source>
</evidence>
<dbReference type="InterPro" id="IPR038162">
    <property type="entry name" value="SoxY_sf"/>
</dbReference>
<dbReference type="InterPro" id="IPR014756">
    <property type="entry name" value="Ig_E-set"/>
</dbReference>
<dbReference type="InterPro" id="IPR032711">
    <property type="entry name" value="SoxY"/>
</dbReference>
<dbReference type="RefSeq" id="WP_028310138.1">
    <property type="nucleotide sequence ID" value="NZ_AXWS01000007.1"/>
</dbReference>
<keyword evidence="3" id="KW-1185">Reference proteome</keyword>
<evidence type="ECO:0000259" key="2">
    <source>
        <dbReference type="Pfam" id="PF13501"/>
    </source>
</evidence>
<dbReference type="OrthoDB" id="8538315at2"/>
<dbReference type="AlphaFoldDB" id="A0A8B6X1B5"/>
<sequence length="293" mass="31681">MGNQADSGKDRGRKLRRRLIGAGLIGVPLGALLLPRRARAREASDPSPAWERLRVALFGDRPIRVDDGSLLRLDAPGRAEDAAIVPIGVEAAEPRSAAQAVRRLVLVVDNNPAPLAGSFEFGPASGQAAIETRLRVEEYSHARAIAELADGSLVMASRFVKASGGCSAPAAKDRERLLANVGRIRLRVPTPLRLGEPNPAQLMIGHPNDSGLAMDQLTRLYASPWYVRELTIEYASRLVLRGETSFAISENPNFRFRFRPEGDGDLVARVEDTKDAVFDTRLAVRGGQPQVAG</sequence>
<dbReference type="InterPro" id="IPR030831">
    <property type="entry name" value="Fuse-rel_SoxYZ"/>
</dbReference>
<dbReference type="Pfam" id="PF08770">
    <property type="entry name" value="SoxZ"/>
    <property type="match status" value="1"/>
</dbReference>
<protein>
    <submittedName>
        <fullName evidence="4">Quinoprotein dehydrogenase-associated SoxYZ-like carrier</fullName>
    </submittedName>
</protein>
<name>A0A8B6X1B5_9BURK</name>
<reference evidence="4" key="2">
    <citation type="submission" date="2025-08" db="UniProtKB">
        <authorList>
            <consortium name="RefSeq"/>
        </authorList>
    </citation>
    <scope>IDENTIFICATION</scope>
</reference>
<evidence type="ECO:0000313" key="4">
    <source>
        <dbReference type="RefSeq" id="WP_028310138.1"/>
    </source>
</evidence>